<proteinExistence type="predicted"/>
<dbReference type="Proteomes" id="UP000816034">
    <property type="component" value="Unassembled WGS sequence"/>
</dbReference>
<comment type="caution">
    <text evidence="2">The sequence shown here is derived from an EMBL/GenBank/DDBJ whole genome shotgun (WGS) entry which is preliminary data.</text>
</comment>
<evidence type="ECO:0000313" key="2">
    <source>
        <dbReference type="EMBL" id="KAG2386471.1"/>
    </source>
</evidence>
<dbReference type="GeneID" id="68094671"/>
<reference evidence="2 3" key="1">
    <citation type="journal article" date="2018" name="BMC Genomics">
        <title>The genome of Naegleria lovaniensis, the basis for a comparative approach to unravel pathogenicity factors of the human pathogenic amoeba N. fowleri.</title>
        <authorList>
            <person name="Liechti N."/>
            <person name="Schurch N."/>
            <person name="Bruggmann R."/>
            <person name="Wittwer M."/>
        </authorList>
    </citation>
    <scope>NUCLEOTIDE SEQUENCE [LARGE SCALE GENOMIC DNA]</scope>
    <source>
        <strain evidence="2 3">ATCC 30569</strain>
    </source>
</reference>
<name>A0AA88KMG5_NAELO</name>
<dbReference type="AlphaFoldDB" id="A0AA88KMG5"/>
<dbReference type="RefSeq" id="XP_044550463.1">
    <property type="nucleotide sequence ID" value="XM_044691609.1"/>
</dbReference>
<accession>A0AA88KMG5</accession>
<feature type="compositionally biased region" description="Polar residues" evidence="1">
    <location>
        <begin position="1"/>
        <end position="14"/>
    </location>
</feature>
<dbReference type="EMBL" id="PYSW02000015">
    <property type="protein sequence ID" value="KAG2386471.1"/>
    <property type="molecule type" value="Genomic_DNA"/>
</dbReference>
<protein>
    <submittedName>
        <fullName evidence="2">Uncharacterized protein</fullName>
    </submittedName>
</protein>
<evidence type="ECO:0000313" key="3">
    <source>
        <dbReference type="Proteomes" id="UP000816034"/>
    </source>
</evidence>
<feature type="region of interest" description="Disordered" evidence="1">
    <location>
        <begin position="1"/>
        <end position="31"/>
    </location>
</feature>
<sequence length="124" mass="14704">MFKSLEFSNQTSDFQLPRERPSSTRSSWGFRSSSNLKEKTVKFVRRDDYRHLNLSIYPKTGLLLRVLREEFEDDRLSYFLDPVTKKEVSYEDLSKLEVVLVLEDADVVEYMVHCYNKSLSNSMF</sequence>
<evidence type="ECO:0000256" key="1">
    <source>
        <dbReference type="SAM" id="MobiDB-lite"/>
    </source>
</evidence>
<gene>
    <name evidence="2" type="ORF">C9374_002215</name>
</gene>
<organism evidence="2 3">
    <name type="scientific">Naegleria lovaniensis</name>
    <name type="common">Amoeba</name>
    <dbReference type="NCBI Taxonomy" id="51637"/>
    <lineage>
        <taxon>Eukaryota</taxon>
        <taxon>Discoba</taxon>
        <taxon>Heterolobosea</taxon>
        <taxon>Tetramitia</taxon>
        <taxon>Eutetramitia</taxon>
        <taxon>Vahlkampfiidae</taxon>
        <taxon>Naegleria</taxon>
    </lineage>
</organism>
<keyword evidence="3" id="KW-1185">Reference proteome</keyword>